<dbReference type="Pfam" id="PF21530">
    <property type="entry name" value="Pif1_2B_dom"/>
    <property type="match status" value="1"/>
</dbReference>
<dbReference type="AlphaFoldDB" id="A0A3Q3WGM4"/>
<dbReference type="SUPFAM" id="SSF52540">
    <property type="entry name" value="P-loop containing nucleoside triphosphate hydrolases"/>
    <property type="match status" value="2"/>
</dbReference>
<dbReference type="PANTHER" id="PTHR47642">
    <property type="entry name" value="ATP-DEPENDENT DNA HELICASE"/>
    <property type="match status" value="1"/>
</dbReference>
<comment type="function">
    <text evidence="13">DNA-dependent ATPase and 5'-3' DNA helicase required for the maintenance of both mitochondrial and nuclear genome stability.</text>
</comment>
<evidence type="ECO:0000256" key="2">
    <source>
        <dbReference type="ARBA" id="ARBA00022763"/>
    </source>
</evidence>
<keyword evidence="9 13" id="KW-0234">DNA repair</keyword>
<dbReference type="Ensembl" id="ENSMMOT00000008128.1">
    <property type="protein sequence ID" value="ENSMMOP00000007979.1"/>
    <property type="gene ID" value="ENSMMOG00000006201.1"/>
</dbReference>
<keyword evidence="4 13" id="KW-0347">Helicase</keyword>
<dbReference type="GO" id="GO:0006310">
    <property type="term" value="P:DNA recombination"/>
    <property type="evidence" value="ECO:0007669"/>
    <property type="project" value="UniProtKB-UniRule"/>
</dbReference>
<dbReference type="STRING" id="94237.ENSMMOP00000007979"/>
<evidence type="ECO:0000256" key="11">
    <source>
        <dbReference type="ARBA" id="ARBA00023242"/>
    </source>
</evidence>
<reference evidence="16" key="2">
    <citation type="submission" date="2025-09" db="UniProtKB">
        <authorList>
            <consortium name="Ensembl"/>
        </authorList>
    </citation>
    <scope>IDENTIFICATION</scope>
</reference>
<dbReference type="GO" id="GO:0005634">
    <property type="term" value="C:nucleus"/>
    <property type="evidence" value="ECO:0007669"/>
    <property type="project" value="UniProtKB-SubCell"/>
</dbReference>
<feature type="domain" description="AAA+ ATPase" evidence="15">
    <location>
        <begin position="213"/>
        <end position="428"/>
    </location>
</feature>
<dbReference type="Proteomes" id="UP000261620">
    <property type="component" value="Unplaced"/>
</dbReference>
<feature type="binding site" evidence="13">
    <location>
        <begin position="221"/>
        <end position="228"/>
    </location>
    <ligand>
        <name>ATP</name>
        <dbReference type="ChEBI" id="CHEBI:30616"/>
    </ligand>
</feature>
<reference evidence="16" key="1">
    <citation type="submission" date="2025-08" db="UniProtKB">
        <authorList>
            <consortium name="Ensembl"/>
        </authorList>
    </citation>
    <scope>IDENTIFICATION</scope>
</reference>
<comment type="catalytic activity">
    <reaction evidence="13">
        <text>ATP + H2O = ADP + phosphate + H(+)</text>
        <dbReference type="Rhea" id="RHEA:13065"/>
        <dbReference type="ChEBI" id="CHEBI:15377"/>
        <dbReference type="ChEBI" id="CHEBI:15378"/>
        <dbReference type="ChEBI" id="CHEBI:30616"/>
        <dbReference type="ChEBI" id="CHEBI:43474"/>
        <dbReference type="ChEBI" id="CHEBI:456216"/>
        <dbReference type="EC" id="5.6.2.3"/>
    </reaction>
</comment>
<dbReference type="InterPro" id="IPR048293">
    <property type="entry name" value="PIF1_RRM3_pfh1"/>
</dbReference>
<evidence type="ECO:0000256" key="6">
    <source>
        <dbReference type="ARBA" id="ARBA00023125"/>
    </source>
</evidence>
<comment type="subcellular location">
    <subcellularLocation>
        <location evidence="13">Nucleus</location>
    </subcellularLocation>
    <subcellularLocation>
        <location evidence="13">Mitochondrion</location>
    </subcellularLocation>
</comment>
<dbReference type="InterPro" id="IPR049163">
    <property type="entry name" value="Pif1-like_2B_dom"/>
</dbReference>
<evidence type="ECO:0000256" key="5">
    <source>
        <dbReference type="ARBA" id="ARBA00022840"/>
    </source>
</evidence>
<dbReference type="GO" id="GO:0016887">
    <property type="term" value="F:ATP hydrolysis activity"/>
    <property type="evidence" value="ECO:0007669"/>
    <property type="project" value="RHEA"/>
</dbReference>
<keyword evidence="11 13" id="KW-0539">Nucleus</keyword>
<dbReference type="FunFam" id="3.40.50.300:FF:003367">
    <property type="entry name" value="ATP-dependent DNA helicase PIF1"/>
    <property type="match status" value="1"/>
</dbReference>
<comment type="similarity">
    <text evidence="13">Belongs to the helicase family. PIF1 subfamily.</text>
</comment>
<keyword evidence="2 13" id="KW-0227">DNA damage</keyword>
<evidence type="ECO:0000259" key="15">
    <source>
        <dbReference type="SMART" id="SM00382"/>
    </source>
</evidence>
<dbReference type="GO" id="GO:0043139">
    <property type="term" value="F:5'-3' DNA helicase activity"/>
    <property type="evidence" value="ECO:0007669"/>
    <property type="project" value="UniProtKB-UniRule"/>
</dbReference>
<dbReference type="SMART" id="SM00382">
    <property type="entry name" value="AAA"/>
    <property type="match status" value="1"/>
</dbReference>
<evidence type="ECO:0000256" key="4">
    <source>
        <dbReference type="ARBA" id="ARBA00022806"/>
    </source>
</evidence>
<dbReference type="InterPro" id="IPR003593">
    <property type="entry name" value="AAA+_ATPase"/>
</dbReference>
<comment type="cofactor">
    <cofactor evidence="13">
        <name>Mg(2+)</name>
        <dbReference type="ChEBI" id="CHEBI:18420"/>
    </cofactor>
</comment>
<dbReference type="PANTHER" id="PTHR47642:SF7">
    <property type="entry name" value="ATP-DEPENDENT DNA HELICASE PIF1"/>
    <property type="match status" value="1"/>
</dbReference>
<evidence type="ECO:0000256" key="3">
    <source>
        <dbReference type="ARBA" id="ARBA00022801"/>
    </source>
</evidence>
<keyword evidence="17" id="KW-1185">Reference proteome</keyword>
<dbReference type="GO" id="GO:0000723">
    <property type="term" value="P:telomere maintenance"/>
    <property type="evidence" value="ECO:0007669"/>
    <property type="project" value="InterPro"/>
</dbReference>
<dbReference type="FunFam" id="3.40.50.300:FF:000805">
    <property type="entry name" value="ATP-dependent DNA helicase PIF1"/>
    <property type="match status" value="1"/>
</dbReference>
<evidence type="ECO:0000256" key="14">
    <source>
        <dbReference type="SAM" id="MobiDB-lite"/>
    </source>
</evidence>
<keyword evidence="10 13" id="KW-0413">Isomerase</keyword>
<evidence type="ECO:0000313" key="17">
    <source>
        <dbReference type="Proteomes" id="UP000261620"/>
    </source>
</evidence>
<dbReference type="Gene3D" id="3.40.50.300">
    <property type="entry name" value="P-loop containing nucleotide triphosphate hydrolases"/>
    <property type="match status" value="2"/>
</dbReference>
<dbReference type="Pfam" id="PF25344">
    <property type="entry name" value="PH_LRR1"/>
    <property type="match status" value="1"/>
</dbReference>
<dbReference type="Pfam" id="PF05970">
    <property type="entry name" value="PIF1"/>
    <property type="match status" value="1"/>
</dbReference>
<dbReference type="InterPro" id="IPR027417">
    <property type="entry name" value="P-loop_NTPase"/>
</dbReference>
<evidence type="ECO:0000256" key="8">
    <source>
        <dbReference type="ARBA" id="ARBA00023172"/>
    </source>
</evidence>
<gene>
    <name evidence="13" type="primary">PIF1</name>
</gene>
<evidence type="ECO:0000256" key="9">
    <source>
        <dbReference type="ARBA" id="ARBA00023204"/>
    </source>
</evidence>
<proteinExistence type="inferred from homology"/>
<accession>A0A3Q3WGM4</accession>
<keyword evidence="3 13" id="KW-0378">Hydrolase</keyword>
<keyword evidence="7 13" id="KW-0496">Mitochondrion</keyword>
<dbReference type="EC" id="5.6.2.3" evidence="13"/>
<name>A0A3Q3WGM4_MOLML</name>
<keyword evidence="5 13" id="KW-0067">ATP-binding</keyword>
<feature type="region of interest" description="Disordered" evidence="14">
    <location>
        <begin position="156"/>
        <end position="193"/>
    </location>
</feature>
<evidence type="ECO:0000256" key="12">
    <source>
        <dbReference type="ARBA" id="ARBA00065873"/>
    </source>
</evidence>
<evidence type="ECO:0000256" key="10">
    <source>
        <dbReference type="ARBA" id="ARBA00023235"/>
    </source>
</evidence>
<evidence type="ECO:0000256" key="13">
    <source>
        <dbReference type="HAMAP-Rule" id="MF_03176"/>
    </source>
</evidence>
<keyword evidence="8 13" id="KW-0233">DNA recombination</keyword>
<dbReference type="CDD" id="cd18809">
    <property type="entry name" value="SF1_C_RecD"/>
    <property type="match status" value="1"/>
</dbReference>
<keyword evidence="6 13" id="KW-0238">DNA-binding</keyword>
<dbReference type="InterPro" id="IPR057437">
    <property type="entry name" value="PIF1/LRR1_PH"/>
</dbReference>
<dbReference type="OMA" id="SSAWESC"/>
<feature type="compositionally biased region" description="Polar residues" evidence="14">
    <location>
        <begin position="160"/>
        <end position="188"/>
    </location>
</feature>
<organism evidence="16 17">
    <name type="scientific">Mola mola</name>
    <name type="common">Ocean sunfish</name>
    <name type="synonym">Tetraodon mola</name>
    <dbReference type="NCBI Taxonomy" id="94237"/>
    <lineage>
        <taxon>Eukaryota</taxon>
        <taxon>Metazoa</taxon>
        <taxon>Chordata</taxon>
        <taxon>Craniata</taxon>
        <taxon>Vertebrata</taxon>
        <taxon>Euteleostomi</taxon>
        <taxon>Actinopterygii</taxon>
        <taxon>Neopterygii</taxon>
        <taxon>Teleostei</taxon>
        <taxon>Neoteleostei</taxon>
        <taxon>Acanthomorphata</taxon>
        <taxon>Eupercaria</taxon>
        <taxon>Tetraodontiformes</taxon>
        <taxon>Molidae</taxon>
        <taxon>Mola</taxon>
    </lineage>
</organism>
<dbReference type="HAMAP" id="MF_03176">
    <property type="entry name" value="PIF1"/>
    <property type="match status" value="1"/>
</dbReference>
<dbReference type="GO" id="GO:0005739">
    <property type="term" value="C:mitochondrion"/>
    <property type="evidence" value="ECO:0007669"/>
    <property type="project" value="UniProtKB-SubCell"/>
</dbReference>
<evidence type="ECO:0000256" key="7">
    <source>
        <dbReference type="ARBA" id="ARBA00023128"/>
    </source>
</evidence>
<evidence type="ECO:0000313" key="16">
    <source>
        <dbReference type="Ensembl" id="ENSMMOP00000007979.1"/>
    </source>
</evidence>
<evidence type="ECO:0000256" key="1">
    <source>
        <dbReference type="ARBA" id="ARBA00022741"/>
    </source>
</evidence>
<dbReference type="InterPro" id="IPR051055">
    <property type="entry name" value="PIF1_helicase"/>
</dbReference>
<keyword evidence="1 13" id="KW-0547">Nucleotide-binding</keyword>
<dbReference type="GO" id="GO:0003677">
    <property type="term" value="F:DNA binding"/>
    <property type="evidence" value="ECO:0007669"/>
    <property type="project" value="UniProtKB-KW"/>
</dbReference>
<dbReference type="GO" id="GO:0005524">
    <property type="term" value="F:ATP binding"/>
    <property type="evidence" value="ECO:0007669"/>
    <property type="project" value="UniProtKB-UniRule"/>
</dbReference>
<dbReference type="InterPro" id="IPR010285">
    <property type="entry name" value="DNA_helicase_pif1-like_DEAD"/>
</dbReference>
<dbReference type="CDD" id="cd18037">
    <property type="entry name" value="DEXSc_Pif1_like"/>
    <property type="match status" value="1"/>
</dbReference>
<comment type="subunit">
    <text evidence="12">Monomer. Interacts with telomerase.</text>
</comment>
<dbReference type="GO" id="GO:0006281">
    <property type="term" value="P:DNA repair"/>
    <property type="evidence" value="ECO:0007669"/>
    <property type="project" value="UniProtKB-UniRule"/>
</dbReference>
<protein>
    <recommendedName>
        <fullName evidence="13">ATP-dependent DNA helicase PIF1</fullName>
        <ecNumber evidence="13">5.6.2.3</ecNumber>
    </recommendedName>
    <alternativeName>
        <fullName evidence="13">DNA 5'-3' helicase PIF1</fullName>
    </alternativeName>
    <alternativeName>
        <fullName evidence="13">DNA repair and recombination helicase PIF1</fullName>
    </alternativeName>
</protein>
<feature type="DNA-binding region" evidence="13">
    <location>
        <begin position="570"/>
        <end position="589"/>
    </location>
</feature>
<sequence>MFAGEDGGQLQCCVTVEQLDASGQATRRQVIRKAQVILGRNEFQEILLRVHDGKVSQSYCLKEFKLFTKFVGDGKCTVRILPRNIQVLLSNCPRDQLNLFLKTLSIKHQAWQGSKPLSEREKLKAALPRSFEAISPLQQKDIQKVNELRSKVASKGLADRTNTTAGTGQQVKRSRSDTNFSPVKTNPNKKPILSLPTRKLNKEQAAVLRAVLSGKNVFFTGSAGTGKSFLLKRIMGSLPPKSTFATASTGVAACHIGGTTLHNFAGIGSGSAPLEQCIELAQRRGVLQHWTSCRHLIIDEISMVDAPFFDKLESVARSVRRSTEPFGGIQLIVCGDFLQLPPVSKGKEKASFCFQARSWRKVIQLNMELTEVRRQTDQSFISLLQAVRVGRVTEDITATLMQSAYRQIERDGILATRLCTHKDDVELTNENKLEQLPGSVRVFEALDSDPTLTRTIDAHSPVNRLIQLKVGTQVMLTKNLDVARGLVNGARGVVAAFEPGKHGLPHVRFLCGVTEVLKPERWVFKSGGGIHLCRQQLPLKLAWAISIHKSQGMTLDCVEISLARVFESGQAYVALSRARSLEGLRVMDFDPRVVRANPDVLDFYKKLRKEKLLMQASMDDFVGNKENSW</sequence>